<proteinExistence type="predicted"/>
<keyword evidence="4" id="KW-1185">Reference proteome</keyword>
<name>A0A4W5RN81_9TELE</name>
<keyword evidence="1" id="KW-0677">Repeat</keyword>
<dbReference type="GO" id="GO:0071691">
    <property type="term" value="P:cardiac muscle thin filament assembly"/>
    <property type="evidence" value="ECO:0007669"/>
    <property type="project" value="TreeGrafter"/>
</dbReference>
<keyword evidence="2" id="KW-0009">Actin-binding</keyword>
<sequence length="120" mass="14049">MKHKYTSIHDTPILVRAKKAYLQSSDLRYKESFELAKGHYHSVKDALDIVCHRRVTDDISEVKYREKYNNTLGTWRSIPDRPEFFHSKIIYNNVSDVSGVNLTSENTLAAESLYCQFQYI</sequence>
<dbReference type="SMART" id="SM00227">
    <property type="entry name" value="NEBU"/>
    <property type="match status" value="2"/>
</dbReference>
<dbReference type="GeneTree" id="ENSGT00940000154533"/>
<dbReference type="GO" id="GO:0030018">
    <property type="term" value="C:Z disc"/>
    <property type="evidence" value="ECO:0007669"/>
    <property type="project" value="InterPro"/>
</dbReference>
<dbReference type="Proteomes" id="UP000314982">
    <property type="component" value="Unassembled WGS sequence"/>
</dbReference>
<evidence type="ECO:0000313" key="3">
    <source>
        <dbReference type="Ensembl" id="ENSHHUP00000087570.1"/>
    </source>
</evidence>
<dbReference type="Ensembl" id="ENSHHUT00000090306.1">
    <property type="protein sequence ID" value="ENSHHUP00000087570.1"/>
    <property type="gene ID" value="ENSHHUG00000050646.1"/>
</dbReference>
<organism evidence="3 4">
    <name type="scientific">Hucho hucho</name>
    <name type="common">huchen</name>
    <dbReference type="NCBI Taxonomy" id="62062"/>
    <lineage>
        <taxon>Eukaryota</taxon>
        <taxon>Metazoa</taxon>
        <taxon>Chordata</taxon>
        <taxon>Craniata</taxon>
        <taxon>Vertebrata</taxon>
        <taxon>Euteleostomi</taxon>
        <taxon>Actinopterygii</taxon>
        <taxon>Neopterygii</taxon>
        <taxon>Teleostei</taxon>
        <taxon>Protacanthopterygii</taxon>
        <taxon>Salmoniformes</taxon>
        <taxon>Salmonidae</taxon>
        <taxon>Salmoninae</taxon>
        <taxon>Hucho</taxon>
    </lineage>
</organism>
<dbReference type="PANTHER" id="PTHR11039">
    <property type="entry name" value="NEBULIN"/>
    <property type="match status" value="1"/>
</dbReference>
<dbReference type="AlphaFoldDB" id="A0A4W5RN81"/>
<evidence type="ECO:0000256" key="2">
    <source>
        <dbReference type="ARBA" id="ARBA00023203"/>
    </source>
</evidence>
<reference evidence="3" key="3">
    <citation type="submission" date="2025-09" db="UniProtKB">
        <authorList>
            <consortium name="Ensembl"/>
        </authorList>
    </citation>
    <scope>IDENTIFICATION</scope>
</reference>
<evidence type="ECO:0000313" key="4">
    <source>
        <dbReference type="Proteomes" id="UP000314982"/>
    </source>
</evidence>
<dbReference type="STRING" id="62062.ENSHHUP00000087570"/>
<dbReference type="GO" id="GO:0051015">
    <property type="term" value="F:actin filament binding"/>
    <property type="evidence" value="ECO:0007669"/>
    <property type="project" value="InterPro"/>
</dbReference>
<reference evidence="4" key="1">
    <citation type="submission" date="2018-06" db="EMBL/GenBank/DDBJ databases">
        <title>Genome assembly of Danube salmon.</title>
        <authorList>
            <person name="Macqueen D.J."/>
            <person name="Gundappa M.K."/>
        </authorList>
    </citation>
    <scope>NUCLEOTIDE SEQUENCE [LARGE SCALE GENOMIC DNA]</scope>
</reference>
<accession>A0A4W5RN81</accession>
<dbReference type="PANTHER" id="PTHR11039:SF37">
    <property type="entry name" value="NEBULIN"/>
    <property type="match status" value="1"/>
</dbReference>
<dbReference type="PROSITE" id="PS51216">
    <property type="entry name" value="NEBULIN"/>
    <property type="match status" value="2"/>
</dbReference>
<reference evidence="3" key="2">
    <citation type="submission" date="2025-08" db="UniProtKB">
        <authorList>
            <consortium name="Ensembl"/>
        </authorList>
    </citation>
    <scope>IDENTIFICATION</scope>
</reference>
<protein>
    <submittedName>
        <fullName evidence="3">Uncharacterized protein</fullName>
    </submittedName>
</protein>
<dbReference type="InterPro" id="IPR000900">
    <property type="entry name" value="Nebulin_repeat"/>
</dbReference>
<dbReference type="Pfam" id="PF00880">
    <property type="entry name" value="Nebulin"/>
    <property type="match status" value="2"/>
</dbReference>
<dbReference type="InterPro" id="IPR055297">
    <property type="entry name" value="NEBU/NEBL"/>
</dbReference>
<evidence type="ECO:0000256" key="1">
    <source>
        <dbReference type="ARBA" id="ARBA00022737"/>
    </source>
</evidence>